<gene>
    <name evidence="1" type="ORF">C8N43_2912</name>
</gene>
<organism evidence="1 2">
    <name type="scientific">Litoreibacter ponti</name>
    <dbReference type="NCBI Taxonomy" id="1510457"/>
    <lineage>
        <taxon>Bacteria</taxon>
        <taxon>Pseudomonadati</taxon>
        <taxon>Pseudomonadota</taxon>
        <taxon>Alphaproteobacteria</taxon>
        <taxon>Rhodobacterales</taxon>
        <taxon>Roseobacteraceae</taxon>
        <taxon>Litoreibacter</taxon>
    </lineage>
</organism>
<evidence type="ECO:0000313" key="2">
    <source>
        <dbReference type="Proteomes" id="UP000243978"/>
    </source>
</evidence>
<proteinExistence type="predicted"/>
<sequence>MKLVMIFVGMGLLIMGCSPIDMAIPLAGADGWMQVLADSDAKGLPVLALNW</sequence>
<keyword evidence="2" id="KW-1185">Reference proteome</keyword>
<reference evidence="1 2" key="1">
    <citation type="submission" date="2018-04" db="EMBL/GenBank/DDBJ databases">
        <title>Genomic Encyclopedia of Archaeal and Bacterial Type Strains, Phase II (KMG-II): from individual species to whole genera.</title>
        <authorList>
            <person name="Goeker M."/>
        </authorList>
    </citation>
    <scope>NUCLEOTIDE SEQUENCE [LARGE SCALE GENOMIC DNA]</scope>
    <source>
        <strain evidence="1 2">DSM 100977</strain>
    </source>
</reference>
<dbReference type="PROSITE" id="PS51257">
    <property type="entry name" value="PROKAR_LIPOPROTEIN"/>
    <property type="match status" value="1"/>
</dbReference>
<dbReference type="Proteomes" id="UP000243978">
    <property type="component" value="Unassembled WGS sequence"/>
</dbReference>
<accession>A0A2T6BDH9</accession>
<dbReference type="RefSeq" id="WP_158269990.1">
    <property type="nucleotide sequence ID" value="NZ_QBKS01000002.1"/>
</dbReference>
<name>A0A2T6BDH9_9RHOB</name>
<dbReference type="AlphaFoldDB" id="A0A2T6BDH9"/>
<evidence type="ECO:0000313" key="1">
    <source>
        <dbReference type="EMBL" id="PTX54106.1"/>
    </source>
</evidence>
<protein>
    <submittedName>
        <fullName evidence="1">Uncharacterized protein</fullName>
    </submittedName>
</protein>
<dbReference type="EMBL" id="QBKS01000002">
    <property type="protein sequence ID" value="PTX54106.1"/>
    <property type="molecule type" value="Genomic_DNA"/>
</dbReference>
<comment type="caution">
    <text evidence="1">The sequence shown here is derived from an EMBL/GenBank/DDBJ whole genome shotgun (WGS) entry which is preliminary data.</text>
</comment>
<dbReference type="OrthoDB" id="9811255at2"/>